<gene>
    <name evidence="2" type="ORF">DPMN_065932</name>
</gene>
<evidence type="ECO:0000313" key="3">
    <source>
        <dbReference type="Proteomes" id="UP000828390"/>
    </source>
</evidence>
<organism evidence="2 3">
    <name type="scientific">Dreissena polymorpha</name>
    <name type="common">Zebra mussel</name>
    <name type="synonym">Mytilus polymorpha</name>
    <dbReference type="NCBI Taxonomy" id="45954"/>
    <lineage>
        <taxon>Eukaryota</taxon>
        <taxon>Metazoa</taxon>
        <taxon>Spiralia</taxon>
        <taxon>Lophotrochozoa</taxon>
        <taxon>Mollusca</taxon>
        <taxon>Bivalvia</taxon>
        <taxon>Autobranchia</taxon>
        <taxon>Heteroconchia</taxon>
        <taxon>Euheterodonta</taxon>
        <taxon>Imparidentia</taxon>
        <taxon>Neoheterodontei</taxon>
        <taxon>Myida</taxon>
        <taxon>Dreissenoidea</taxon>
        <taxon>Dreissenidae</taxon>
        <taxon>Dreissena</taxon>
    </lineage>
</organism>
<dbReference type="EMBL" id="JAIWYP010000014">
    <property type="protein sequence ID" value="KAH3706545.1"/>
    <property type="molecule type" value="Genomic_DNA"/>
</dbReference>
<sequence length="51" mass="6076">MEMKKSTNEKKDRGLDQDRPHLHKTDLQIVPRRQTFEIPMLHGCIWSLGPY</sequence>
<reference evidence="2" key="1">
    <citation type="journal article" date="2019" name="bioRxiv">
        <title>The Genome of the Zebra Mussel, Dreissena polymorpha: A Resource for Invasive Species Research.</title>
        <authorList>
            <person name="McCartney M.A."/>
            <person name="Auch B."/>
            <person name="Kono T."/>
            <person name="Mallez S."/>
            <person name="Zhang Y."/>
            <person name="Obille A."/>
            <person name="Becker A."/>
            <person name="Abrahante J.E."/>
            <person name="Garbe J."/>
            <person name="Badalamenti J.P."/>
            <person name="Herman A."/>
            <person name="Mangelson H."/>
            <person name="Liachko I."/>
            <person name="Sullivan S."/>
            <person name="Sone E.D."/>
            <person name="Koren S."/>
            <person name="Silverstein K.A.T."/>
            <person name="Beckman K.B."/>
            <person name="Gohl D.M."/>
        </authorList>
    </citation>
    <scope>NUCLEOTIDE SEQUENCE</scope>
    <source>
        <strain evidence="2">Duluth1</strain>
        <tissue evidence="2">Whole animal</tissue>
    </source>
</reference>
<accession>A0A9D3YSK0</accession>
<feature type="region of interest" description="Disordered" evidence="1">
    <location>
        <begin position="1"/>
        <end position="27"/>
    </location>
</feature>
<proteinExistence type="predicted"/>
<keyword evidence="3" id="KW-1185">Reference proteome</keyword>
<dbReference type="Proteomes" id="UP000828390">
    <property type="component" value="Unassembled WGS sequence"/>
</dbReference>
<evidence type="ECO:0000313" key="2">
    <source>
        <dbReference type="EMBL" id="KAH3706545.1"/>
    </source>
</evidence>
<comment type="caution">
    <text evidence="2">The sequence shown here is derived from an EMBL/GenBank/DDBJ whole genome shotgun (WGS) entry which is preliminary data.</text>
</comment>
<reference evidence="2" key="2">
    <citation type="submission" date="2020-11" db="EMBL/GenBank/DDBJ databases">
        <authorList>
            <person name="McCartney M.A."/>
            <person name="Auch B."/>
            <person name="Kono T."/>
            <person name="Mallez S."/>
            <person name="Becker A."/>
            <person name="Gohl D.M."/>
            <person name="Silverstein K.A.T."/>
            <person name="Koren S."/>
            <person name="Bechman K.B."/>
            <person name="Herman A."/>
            <person name="Abrahante J.E."/>
            <person name="Garbe J."/>
        </authorList>
    </citation>
    <scope>NUCLEOTIDE SEQUENCE</scope>
    <source>
        <strain evidence="2">Duluth1</strain>
        <tissue evidence="2">Whole animal</tissue>
    </source>
</reference>
<name>A0A9D3YSK0_DREPO</name>
<dbReference type="AlphaFoldDB" id="A0A9D3YSK0"/>
<feature type="compositionally biased region" description="Basic and acidic residues" evidence="1">
    <location>
        <begin position="1"/>
        <end position="26"/>
    </location>
</feature>
<protein>
    <submittedName>
        <fullName evidence="2">Uncharacterized protein</fullName>
    </submittedName>
</protein>
<evidence type="ECO:0000256" key="1">
    <source>
        <dbReference type="SAM" id="MobiDB-lite"/>
    </source>
</evidence>